<accession>A0A7K4AI41</accession>
<name>A0A7K4AI41_METSH</name>
<evidence type="ECO:0000313" key="1">
    <source>
        <dbReference type="EMBL" id="NLJ22623.1"/>
    </source>
</evidence>
<reference evidence="1 2" key="1">
    <citation type="journal article" date="2020" name="Biotechnol. Biofuels">
        <title>New insights from the biogas microbiome by comprehensive genome-resolved metagenomics of nearly 1600 species originating from multiple anaerobic digesters.</title>
        <authorList>
            <person name="Campanaro S."/>
            <person name="Treu L."/>
            <person name="Rodriguez-R L.M."/>
            <person name="Kovalovszki A."/>
            <person name="Ziels R.M."/>
            <person name="Maus I."/>
            <person name="Zhu X."/>
            <person name="Kougias P.G."/>
            <person name="Basile A."/>
            <person name="Luo G."/>
            <person name="Schluter A."/>
            <person name="Konstantinidis K.T."/>
            <person name="Angelidaki I."/>
        </authorList>
    </citation>
    <scope>NUCLEOTIDE SEQUENCE [LARGE SCALE GENOMIC DNA]</scope>
    <source>
        <strain evidence="1">AS27yjCOA_157</strain>
    </source>
</reference>
<dbReference type="Proteomes" id="UP000544742">
    <property type="component" value="Unassembled WGS sequence"/>
</dbReference>
<comment type="caution">
    <text evidence="1">The sequence shown here is derived from an EMBL/GenBank/DDBJ whole genome shotgun (WGS) entry which is preliminary data.</text>
</comment>
<organism evidence="1 2">
    <name type="scientific">Methanothrix soehngenii</name>
    <name type="common">Methanosaeta concilii</name>
    <dbReference type="NCBI Taxonomy" id="2223"/>
    <lineage>
        <taxon>Archaea</taxon>
        <taxon>Methanobacteriati</taxon>
        <taxon>Methanobacteriota</taxon>
        <taxon>Stenosarchaea group</taxon>
        <taxon>Methanomicrobia</taxon>
        <taxon>Methanotrichales</taxon>
        <taxon>Methanotrichaceae</taxon>
        <taxon>Methanothrix</taxon>
    </lineage>
</organism>
<gene>
    <name evidence="1" type="ORF">GX426_05900</name>
</gene>
<proteinExistence type="predicted"/>
<dbReference type="RefSeq" id="WP_273278555.1">
    <property type="nucleotide sequence ID" value="NZ_CAJYDL010000001.1"/>
</dbReference>
<dbReference type="EMBL" id="JAAYUN010000098">
    <property type="protein sequence ID" value="NLJ22623.1"/>
    <property type="molecule type" value="Genomic_DNA"/>
</dbReference>
<protein>
    <submittedName>
        <fullName evidence="1">Uncharacterized protein</fullName>
    </submittedName>
</protein>
<sequence length="150" mass="16286">MKNKIVYVSIFLCLAGLAVAAEYTDWQNGAIEGLNKGFMMGQAYQLALDGKNIDDFNAKVDEYNAWVRANFGEDPNMLMPKMTAPVDLSKPVLITNTTASSKGIVHEIDGSSGNKTFSTNDVNLLPDAAIRQYRNSSEGKILGADYLSGI</sequence>
<evidence type="ECO:0000313" key="2">
    <source>
        <dbReference type="Proteomes" id="UP000544742"/>
    </source>
</evidence>
<dbReference type="AlphaFoldDB" id="A0A7K4AI41"/>